<evidence type="ECO:0000313" key="2">
    <source>
        <dbReference type="EMBL" id="HBJ09648.1"/>
    </source>
</evidence>
<feature type="domain" description="Dihydroprymidine dehydrogenase" evidence="1">
    <location>
        <begin position="7"/>
        <end position="90"/>
    </location>
</feature>
<proteinExistence type="predicted"/>
<dbReference type="PANTHER" id="PTHR42783:SF3">
    <property type="entry name" value="GLUTAMATE SYNTHASE [NADPH] SMALL CHAIN-RELATED"/>
    <property type="match status" value="1"/>
</dbReference>
<reference evidence="2 3" key="1">
    <citation type="journal article" date="2018" name="Nat. Biotechnol.">
        <title>A standardized bacterial taxonomy based on genome phylogeny substantially revises the tree of life.</title>
        <authorList>
            <person name="Parks D.H."/>
            <person name="Chuvochina M."/>
            <person name="Waite D.W."/>
            <person name="Rinke C."/>
            <person name="Skarshewski A."/>
            <person name="Chaumeil P.A."/>
            <person name="Hugenholtz P."/>
        </authorList>
    </citation>
    <scope>NUCLEOTIDE SEQUENCE [LARGE SCALE GENOMIC DNA]</scope>
    <source>
        <strain evidence="2">UBA11482</strain>
    </source>
</reference>
<dbReference type="AlphaFoldDB" id="A0A354M559"/>
<dbReference type="Pfam" id="PF14691">
    <property type="entry name" value="Fer4_20"/>
    <property type="match status" value="1"/>
</dbReference>
<feature type="non-terminal residue" evidence="2">
    <location>
        <position position="90"/>
    </location>
</feature>
<evidence type="ECO:0000259" key="1">
    <source>
        <dbReference type="Pfam" id="PF14691"/>
    </source>
</evidence>
<dbReference type="Proteomes" id="UP000262954">
    <property type="component" value="Unassembled WGS sequence"/>
</dbReference>
<dbReference type="SUPFAM" id="SSF46548">
    <property type="entry name" value="alpha-helical ferredoxin"/>
    <property type="match status" value="1"/>
</dbReference>
<protein>
    <submittedName>
        <fullName evidence="2">Pyridine nucleotide-disulfide oxidoreductase</fullName>
    </submittedName>
</protein>
<gene>
    <name evidence="2" type="ORF">DDY73_11670</name>
</gene>
<sequence length="90" mass="9907">METKDLKFGELDEGFTIKEAIEEAKRCLNCKNPLCIKGCPIENNIPGFIHQLSMGNIGAAMHIINEKSNLPAICGRVCPHEKQCVGHCVL</sequence>
<evidence type="ECO:0000313" key="3">
    <source>
        <dbReference type="Proteomes" id="UP000262954"/>
    </source>
</evidence>
<organism evidence="2 3">
    <name type="scientific">Coprobacter fastidiosus</name>
    <dbReference type="NCBI Taxonomy" id="1099853"/>
    <lineage>
        <taxon>Bacteria</taxon>
        <taxon>Pseudomonadati</taxon>
        <taxon>Bacteroidota</taxon>
        <taxon>Bacteroidia</taxon>
        <taxon>Bacteroidales</taxon>
        <taxon>Barnesiellaceae</taxon>
        <taxon>Coprobacter</taxon>
    </lineage>
</organism>
<name>A0A354M559_9BACT</name>
<dbReference type="EMBL" id="DNWC01000152">
    <property type="protein sequence ID" value="HBJ09648.1"/>
    <property type="molecule type" value="Genomic_DNA"/>
</dbReference>
<comment type="caution">
    <text evidence="2">The sequence shown here is derived from an EMBL/GenBank/DDBJ whole genome shotgun (WGS) entry which is preliminary data.</text>
</comment>
<dbReference type="InterPro" id="IPR028261">
    <property type="entry name" value="DPD_II"/>
</dbReference>
<dbReference type="PANTHER" id="PTHR42783">
    <property type="entry name" value="GLUTAMATE SYNTHASE [NADPH] SMALL CHAIN"/>
    <property type="match status" value="1"/>
</dbReference>
<dbReference type="GO" id="GO:0051536">
    <property type="term" value="F:iron-sulfur cluster binding"/>
    <property type="evidence" value="ECO:0007669"/>
    <property type="project" value="InterPro"/>
</dbReference>
<dbReference type="InterPro" id="IPR009051">
    <property type="entry name" value="Helical_ferredxn"/>
</dbReference>
<dbReference type="Gene3D" id="1.10.1060.10">
    <property type="entry name" value="Alpha-helical ferredoxin"/>
    <property type="match status" value="1"/>
</dbReference>
<accession>A0A354M559</accession>